<evidence type="ECO:0000256" key="1">
    <source>
        <dbReference type="ARBA" id="ARBA00023015"/>
    </source>
</evidence>
<dbReference type="InterPro" id="IPR010982">
    <property type="entry name" value="Lambda_DNA-bd_dom_sf"/>
</dbReference>
<dbReference type="GO" id="GO:0000976">
    <property type="term" value="F:transcription cis-regulatory region binding"/>
    <property type="evidence" value="ECO:0007669"/>
    <property type="project" value="TreeGrafter"/>
</dbReference>
<evidence type="ECO:0000256" key="2">
    <source>
        <dbReference type="ARBA" id="ARBA00023125"/>
    </source>
</evidence>
<dbReference type="EMBL" id="AORV01000040">
    <property type="protein sequence ID" value="EMS71268.1"/>
    <property type="molecule type" value="Genomic_DNA"/>
</dbReference>
<evidence type="ECO:0000313" key="5">
    <source>
        <dbReference type="EMBL" id="EMS71268.1"/>
    </source>
</evidence>
<dbReference type="Gene3D" id="1.10.260.40">
    <property type="entry name" value="lambda repressor-like DNA-binding domains"/>
    <property type="match status" value="1"/>
</dbReference>
<dbReference type="Pfam" id="PF00356">
    <property type="entry name" value="LacI"/>
    <property type="match status" value="1"/>
</dbReference>
<dbReference type="PROSITE" id="PS50932">
    <property type="entry name" value="HTH_LACI_2"/>
    <property type="match status" value="1"/>
</dbReference>
<dbReference type="PRINTS" id="PR00036">
    <property type="entry name" value="HTHLACI"/>
</dbReference>
<protein>
    <submittedName>
        <fullName evidence="5">Transcriptional regulator</fullName>
    </submittedName>
</protein>
<comment type="caution">
    <text evidence="5">The sequence shown here is derived from an EMBL/GenBank/DDBJ whole genome shotgun (WGS) entry which is preliminary data.</text>
</comment>
<evidence type="ECO:0000259" key="4">
    <source>
        <dbReference type="PROSITE" id="PS50932"/>
    </source>
</evidence>
<gene>
    <name evidence="5" type="ORF">CTER_2857</name>
</gene>
<accession>S0FS09</accession>
<reference evidence="5 6" key="1">
    <citation type="journal article" date="2013" name="Genome Announc.">
        <title>Draft Genome Sequence of the Cellulolytic, Mesophilic, Anaerobic Bacterium Clostridium termitidis Strain CT1112 (DSM 5398).</title>
        <authorList>
            <person name="Lal S."/>
            <person name="Ramachandran U."/>
            <person name="Zhang X."/>
            <person name="Munir R."/>
            <person name="Sparling R."/>
            <person name="Levin D.B."/>
        </authorList>
    </citation>
    <scope>NUCLEOTIDE SEQUENCE [LARGE SCALE GENOMIC DNA]</scope>
    <source>
        <strain evidence="5 6">CT1112</strain>
    </source>
</reference>
<evidence type="ECO:0000256" key="3">
    <source>
        <dbReference type="ARBA" id="ARBA00023163"/>
    </source>
</evidence>
<proteinExistence type="predicted"/>
<keyword evidence="1" id="KW-0805">Transcription regulation</keyword>
<dbReference type="PANTHER" id="PTHR30146:SF109">
    <property type="entry name" value="HTH-TYPE TRANSCRIPTIONAL REGULATOR GALS"/>
    <property type="match status" value="1"/>
</dbReference>
<dbReference type="PROSITE" id="PS00356">
    <property type="entry name" value="HTH_LACI_1"/>
    <property type="match status" value="1"/>
</dbReference>
<keyword evidence="6" id="KW-1185">Reference proteome</keyword>
<dbReference type="SMART" id="SM00354">
    <property type="entry name" value="HTH_LACI"/>
    <property type="match status" value="1"/>
</dbReference>
<dbReference type="eggNOG" id="COG1609">
    <property type="taxonomic scope" value="Bacteria"/>
</dbReference>
<name>S0FS09_RUMCE</name>
<dbReference type="AlphaFoldDB" id="S0FS09"/>
<dbReference type="Pfam" id="PF13377">
    <property type="entry name" value="Peripla_BP_3"/>
    <property type="match status" value="1"/>
</dbReference>
<dbReference type="RefSeq" id="WP_004626796.1">
    <property type="nucleotide sequence ID" value="NZ_AORV01000040.1"/>
</dbReference>
<keyword evidence="2" id="KW-0238">DNA-binding</keyword>
<dbReference type="GO" id="GO:0003700">
    <property type="term" value="F:DNA-binding transcription factor activity"/>
    <property type="evidence" value="ECO:0007669"/>
    <property type="project" value="TreeGrafter"/>
</dbReference>
<dbReference type="SUPFAM" id="SSF47413">
    <property type="entry name" value="lambda repressor-like DNA-binding domains"/>
    <property type="match status" value="1"/>
</dbReference>
<evidence type="ECO:0000313" key="6">
    <source>
        <dbReference type="Proteomes" id="UP000014155"/>
    </source>
</evidence>
<dbReference type="Gene3D" id="3.40.50.2300">
    <property type="match status" value="2"/>
</dbReference>
<dbReference type="InterPro" id="IPR028082">
    <property type="entry name" value="Peripla_BP_I"/>
</dbReference>
<dbReference type="InterPro" id="IPR000843">
    <property type="entry name" value="HTH_LacI"/>
</dbReference>
<dbReference type="PATRIC" id="fig|1195236.3.peg.3178"/>
<dbReference type="InterPro" id="IPR046335">
    <property type="entry name" value="LacI/GalR-like_sensor"/>
</dbReference>
<organism evidence="5 6">
    <name type="scientific">Ruminiclostridium cellobioparum subsp. termitidis CT1112</name>
    <dbReference type="NCBI Taxonomy" id="1195236"/>
    <lineage>
        <taxon>Bacteria</taxon>
        <taxon>Bacillati</taxon>
        <taxon>Bacillota</taxon>
        <taxon>Clostridia</taxon>
        <taxon>Eubacteriales</taxon>
        <taxon>Oscillospiraceae</taxon>
        <taxon>Ruminiclostridium</taxon>
    </lineage>
</organism>
<sequence>MKYNIYDVAKKAGVSIVTVSKVINNSQTVREGNRQKVLQAMKELNYNPSAAARSLASGRTGVIGLLIDNLTDSFLSSALGAINEYLEDNGYFLALSLINESKINNDNIPFLFQQDRVDGLLIVSPVCEDTYILDLKGKKIPFVLMDNQKFHPSVPSVIVNNYKGGYDATRHLLELGHKKILHISGPGLYMSSNDREAGYRAAMTEAGCAPYVINSSSFSIESGYKIVKQLISENKLSGFTSIFAADDYIALGVIDAFKNSSIKVPGDISVIGYDDQELASSFHPGLTTIRQPADEMGRIGAEMLLKIIKGEVKRYNTIKLDPDIVIRESTAAPKQ</sequence>
<keyword evidence="3" id="KW-0804">Transcription</keyword>
<dbReference type="PANTHER" id="PTHR30146">
    <property type="entry name" value="LACI-RELATED TRANSCRIPTIONAL REPRESSOR"/>
    <property type="match status" value="1"/>
</dbReference>
<feature type="domain" description="HTH lacI-type" evidence="4">
    <location>
        <begin position="3"/>
        <end position="57"/>
    </location>
</feature>
<dbReference type="SUPFAM" id="SSF53822">
    <property type="entry name" value="Periplasmic binding protein-like I"/>
    <property type="match status" value="1"/>
</dbReference>
<dbReference type="Proteomes" id="UP000014155">
    <property type="component" value="Unassembled WGS sequence"/>
</dbReference>
<dbReference type="CDD" id="cd06267">
    <property type="entry name" value="PBP1_LacI_sugar_binding-like"/>
    <property type="match status" value="1"/>
</dbReference>
<dbReference type="CDD" id="cd01392">
    <property type="entry name" value="HTH_LacI"/>
    <property type="match status" value="1"/>
</dbReference>
<dbReference type="STRING" id="1195236.CTER_2857"/>